<evidence type="ECO:0000313" key="2">
    <source>
        <dbReference type="Proteomes" id="UP001367508"/>
    </source>
</evidence>
<sequence length="199" mass="22711">MLTQTDTQRISSFASPGFQAGFEQLIEVLAFLSFVFGEGRTWNGFSLCFLCSHVLFLERPTSLLVRSTLLILKLLLTKRDRDHTDNSFFSPWERRPNGISNKSIASWWGVTSYYKGWISPSFFRNMPLVNIRDKQGSINSKDTHGQFLSPNPLHKFHSIVMSAIPLLRLKANRLARRIILFLLIFPSSSPKDSFNPTLG</sequence>
<organism evidence="1 2">
    <name type="scientific">Canavalia gladiata</name>
    <name type="common">Sword bean</name>
    <name type="synonym">Dolichos gladiatus</name>
    <dbReference type="NCBI Taxonomy" id="3824"/>
    <lineage>
        <taxon>Eukaryota</taxon>
        <taxon>Viridiplantae</taxon>
        <taxon>Streptophyta</taxon>
        <taxon>Embryophyta</taxon>
        <taxon>Tracheophyta</taxon>
        <taxon>Spermatophyta</taxon>
        <taxon>Magnoliopsida</taxon>
        <taxon>eudicotyledons</taxon>
        <taxon>Gunneridae</taxon>
        <taxon>Pentapetalae</taxon>
        <taxon>rosids</taxon>
        <taxon>fabids</taxon>
        <taxon>Fabales</taxon>
        <taxon>Fabaceae</taxon>
        <taxon>Papilionoideae</taxon>
        <taxon>50 kb inversion clade</taxon>
        <taxon>NPAAA clade</taxon>
        <taxon>indigoferoid/millettioid clade</taxon>
        <taxon>Phaseoleae</taxon>
        <taxon>Canavalia</taxon>
    </lineage>
</organism>
<evidence type="ECO:0000313" key="1">
    <source>
        <dbReference type="EMBL" id="KAK7298904.1"/>
    </source>
</evidence>
<comment type="caution">
    <text evidence="1">The sequence shown here is derived from an EMBL/GenBank/DDBJ whole genome shotgun (WGS) entry which is preliminary data.</text>
</comment>
<accession>A0AAN9JIN3</accession>
<protein>
    <submittedName>
        <fullName evidence="1">Uncharacterized protein</fullName>
    </submittedName>
</protein>
<proteinExistence type="predicted"/>
<dbReference type="Proteomes" id="UP001367508">
    <property type="component" value="Unassembled WGS sequence"/>
</dbReference>
<dbReference type="AlphaFoldDB" id="A0AAN9JIN3"/>
<reference evidence="1 2" key="1">
    <citation type="submission" date="2024-01" db="EMBL/GenBank/DDBJ databases">
        <title>The genomes of 5 underutilized Papilionoideae crops provide insights into root nodulation and disease resistanc.</title>
        <authorList>
            <person name="Jiang F."/>
        </authorList>
    </citation>
    <scope>NUCLEOTIDE SEQUENCE [LARGE SCALE GENOMIC DNA]</scope>
    <source>
        <strain evidence="1">LVBAO_FW01</strain>
        <tissue evidence="1">Leaves</tissue>
    </source>
</reference>
<gene>
    <name evidence="1" type="ORF">VNO77_46224</name>
</gene>
<name>A0AAN9JIN3_CANGL</name>
<dbReference type="EMBL" id="JAYMYQ010000023">
    <property type="protein sequence ID" value="KAK7298904.1"/>
    <property type="molecule type" value="Genomic_DNA"/>
</dbReference>
<keyword evidence="2" id="KW-1185">Reference proteome</keyword>